<evidence type="ECO:0000256" key="2">
    <source>
        <dbReference type="ARBA" id="ARBA00022475"/>
    </source>
</evidence>
<sequence>MKIFGMVFVLALFLFGVAVMRIEINRSGRTISQLQNEVEIKEARNQYLQLEISRMSGPGSITRLAEEKLGMVPAKPHEIVVLEEK</sequence>
<evidence type="ECO:0000256" key="7">
    <source>
        <dbReference type="ARBA" id="ARBA00023306"/>
    </source>
</evidence>
<dbReference type="GO" id="GO:0005886">
    <property type="term" value="C:plasma membrane"/>
    <property type="evidence" value="ECO:0007669"/>
    <property type="project" value="UniProtKB-SubCell"/>
</dbReference>
<comment type="caution">
    <text evidence="9">The sequence shown here is derived from an EMBL/GenBank/DDBJ whole genome shotgun (WGS) entry which is preliminary data.</text>
</comment>
<evidence type="ECO:0000256" key="6">
    <source>
        <dbReference type="ARBA" id="ARBA00023136"/>
    </source>
</evidence>
<keyword evidence="2" id="KW-1003">Cell membrane</keyword>
<name>A0A1Y4DCM0_9BACT</name>
<dbReference type="HAMAP" id="MF_00910">
    <property type="entry name" value="FtsL"/>
    <property type="match status" value="1"/>
</dbReference>
<accession>A0A1Y4DCM0</accession>
<organism evidence="9 10">
    <name type="scientific">Candidatus Avelusimicrobium gallicola</name>
    <dbReference type="NCBI Taxonomy" id="2562704"/>
    <lineage>
        <taxon>Bacteria</taxon>
        <taxon>Pseudomonadati</taxon>
        <taxon>Elusimicrobiota</taxon>
        <taxon>Elusimicrobia</taxon>
        <taxon>Elusimicrobiales</taxon>
        <taxon>Elusimicrobiaceae</taxon>
        <taxon>Candidatus Avelusimicrobium</taxon>
    </lineage>
</organism>
<gene>
    <name evidence="9" type="ORF">B5F75_03130</name>
</gene>
<protein>
    <recommendedName>
        <fullName evidence="11">Cell division protein FtsL</fullName>
    </recommendedName>
</protein>
<evidence type="ECO:0000256" key="4">
    <source>
        <dbReference type="ARBA" id="ARBA00022692"/>
    </source>
</evidence>
<dbReference type="InterPro" id="IPR007060">
    <property type="entry name" value="FtsL/DivIC"/>
</dbReference>
<reference evidence="10" key="1">
    <citation type="submission" date="2017-04" db="EMBL/GenBank/DDBJ databases">
        <title>Function of individual gut microbiota members based on whole genome sequencing of pure cultures obtained from chicken caecum.</title>
        <authorList>
            <person name="Medvecky M."/>
            <person name="Cejkova D."/>
            <person name="Polansky O."/>
            <person name="Karasova D."/>
            <person name="Kubasova T."/>
            <person name="Cizek A."/>
            <person name="Rychlik I."/>
        </authorList>
    </citation>
    <scope>NUCLEOTIDE SEQUENCE [LARGE SCALE GENOMIC DNA]</scope>
    <source>
        <strain evidence="10">An273</strain>
    </source>
</reference>
<evidence type="ECO:0008006" key="11">
    <source>
        <dbReference type="Google" id="ProtNLM"/>
    </source>
</evidence>
<dbReference type="EMBL" id="NFJD01000002">
    <property type="protein sequence ID" value="OUO56853.1"/>
    <property type="molecule type" value="Genomic_DNA"/>
</dbReference>
<keyword evidence="5" id="KW-1133">Transmembrane helix</keyword>
<dbReference type="AlphaFoldDB" id="A0A1Y4DCM0"/>
<comment type="subcellular location">
    <subcellularLocation>
        <location evidence="1">Cell membrane</location>
        <topology evidence="1">Single-pass type II membrane protein</topology>
    </subcellularLocation>
</comment>
<dbReference type="GO" id="GO:0051301">
    <property type="term" value="P:cell division"/>
    <property type="evidence" value="ECO:0007669"/>
    <property type="project" value="UniProtKB-KW"/>
</dbReference>
<evidence type="ECO:0000256" key="5">
    <source>
        <dbReference type="ARBA" id="ARBA00022989"/>
    </source>
</evidence>
<dbReference type="RefSeq" id="WP_087287838.1">
    <property type="nucleotide sequence ID" value="NZ_NFJD01000002.1"/>
</dbReference>
<keyword evidence="10" id="KW-1185">Reference proteome</keyword>
<feature type="coiled-coil region" evidence="8">
    <location>
        <begin position="24"/>
        <end position="51"/>
    </location>
</feature>
<keyword evidence="3" id="KW-0132">Cell division</keyword>
<keyword evidence="4" id="KW-0812">Transmembrane</keyword>
<dbReference type="Pfam" id="PF04977">
    <property type="entry name" value="DivIC"/>
    <property type="match status" value="1"/>
</dbReference>
<evidence type="ECO:0000256" key="3">
    <source>
        <dbReference type="ARBA" id="ARBA00022618"/>
    </source>
</evidence>
<evidence type="ECO:0000256" key="8">
    <source>
        <dbReference type="SAM" id="Coils"/>
    </source>
</evidence>
<evidence type="ECO:0000313" key="9">
    <source>
        <dbReference type="EMBL" id="OUO56853.1"/>
    </source>
</evidence>
<dbReference type="Proteomes" id="UP000196368">
    <property type="component" value="Unassembled WGS sequence"/>
</dbReference>
<keyword evidence="6" id="KW-0472">Membrane</keyword>
<dbReference type="InterPro" id="IPR011922">
    <property type="entry name" value="Cell_div_FtsL"/>
</dbReference>
<keyword evidence="8" id="KW-0175">Coiled coil</keyword>
<evidence type="ECO:0000256" key="1">
    <source>
        <dbReference type="ARBA" id="ARBA00004401"/>
    </source>
</evidence>
<keyword evidence="7" id="KW-0131">Cell cycle</keyword>
<proteinExistence type="inferred from homology"/>
<evidence type="ECO:0000313" key="10">
    <source>
        <dbReference type="Proteomes" id="UP000196368"/>
    </source>
</evidence>